<dbReference type="Gene3D" id="2.60.120.330">
    <property type="entry name" value="B-lactam Antibiotic, Isopenicillin N Synthase, Chain"/>
    <property type="match status" value="2"/>
</dbReference>
<dbReference type="PANTHER" id="PTHR10209">
    <property type="entry name" value="OXIDOREDUCTASE, 2OG-FE II OXYGENASE FAMILY PROTEIN"/>
    <property type="match status" value="1"/>
</dbReference>
<sequence>MDLAREQQEEKLPIIDFSAYSLQNEERNDDELQRLATRLVQAFSTEGFVYLRNHGIPNTLDVPSFLAMHSLIGTRANITSLTTLHYPPVPEHVSEGQLRCGEHTDYGSITLLFQDTVPGLEVLNRHGRYISAPPLPDTVVVNIGDLMQRNIAWLYRILRNTGELPAALSLSS</sequence>
<evidence type="ECO:0000313" key="6">
    <source>
        <dbReference type="EMBL" id="CAH1251835.1"/>
    </source>
</evidence>
<dbReference type="GO" id="GO:0016491">
    <property type="term" value="F:oxidoreductase activity"/>
    <property type="evidence" value="ECO:0007669"/>
    <property type="project" value="UniProtKB-KW"/>
</dbReference>
<dbReference type="AlphaFoldDB" id="A0A8K0EK92"/>
<accession>A0A8K0EK92</accession>
<dbReference type="InterPro" id="IPR044861">
    <property type="entry name" value="IPNS-like_FE2OG_OXY"/>
</dbReference>
<dbReference type="GO" id="GO:0046872">
    <property type="term" value="F:metal ion binding"/>
    <property type="evidence" value="ECO:0007669"/>
    <property type="project" value="UniProtKB-KW"/>
</dbReference>
<dbReference type="PROSITE" id="PS51471">
    <property type="entry name" value="FE2OG_OXY"/>
    <property type="match status" value="1"/>
</dbReference>
<dbReference type="Pfam" id="PF03171">
    <property type="entry name" value="2OG-FeII_Oxy"/>
    <property type="match status" value="1"/>
</dbReference>
<dbReference type="InterPro" id="IPR026992">
    <property type="entry name" value="DIOX_N"/>
</dbReference>
<dbReference type="Pfam" id="PF14226">
    <property type="entry name" value="DIOX_N"/>
    <property type="match status" value="1"/>
</dbReference>
<gene>
    <name evidence="6" type="primary">Hypp9171</name>
    <name evidence="6" type="ORF">BLAG_LOCUS12098</name>
</gene>
<keyword evidence="3" id="KW-0560">Oxidoreductase</keyword>
<evidence type="ECO:0000259" key="5">
    <source>
        <dbReference type="PROSITE" id="PS51471"/>
    </source>
</evidence>
<dbReference type="InterPro" id="IPR027443">
    <property type="entry name" value="IPNS-like_sf"/>
</dbReference>
<dbReference type="OrthoDB" id="288590at2759"/>
<dbReference type="Proteomes" id="UP000838412">
    <property type="component" value="Chromosome 19"/>
</dbReference>
<organism evidence="6 7">
    <name type="scientific">Branchiostoma lanceolatum</name>
    <name type="common">Common lancelet</name>
    <name type="synonym">Amphioxus lanceolatum</name>
    <dbReference type="NCBI Taxonomy" id="7740"/>
    <lineage>
        <taxon>Eukaryota</taxon>
        <taxon>Metazoa</taxon>
        <taxon>Chordata</taxon>
        <taxon>Cephalochordata</taxon>
        <taxon>Leptocardii</taxon>
        <taxon>Amphioxiformes</taxon>
        <taxon>Branchiostomatidae</taxon>
        <taxon>Branchiostoma</taxon>
    </lineage>
</organism>
<comment type="similarity">
    <text evidence="1">Belongs to the iron/ascorbate-dependent oxidoreductase family.</text>
</comment>
<protein>
    <submittedName>
        <fullName evidence="6">Hypp9171 protein</fullName>
    </submittedName>
</protein>
<dbReference type="EMBL" id="OV696704">
    <property type="protein sequence ID" value="CAH1251835.1"/>
    <property type="molecule type" value="Genomic_DNA"/>
</dbReference>
<evidence type="ECO:0000313" key="7">
    <source>
        <dbReference type="Proteomes" id="UP000838412"/>
    </source>
</evidence>
<dbReference type="PANTHER" id="PTHR10209:SF881">
    <property type="entry name" value="FI07970P-RELATED"/>
    <property type="match status" value="1"/>
</dbReference>
<keyword evidence="7" id="KW-1185">Reference proteome</keyword>
<proteinExistence type="inferred from homology"/>
<evidence type="ECO:0000256" key="4">
    <source>
        <dbReference type="ARBA" id="ARBA00023004"/>
    </source>
</evidence>
<keyword evidence="4" id="KW-0408">Iron</keyword>
<dbReference type="SUPFAM" id="SSF51197">
    <property type="entry name" value="Clavaminate synthase-like"/>
    <property type="match status" value="1"/>
</dbReference>
<keyword evidence="2" id="KW-0479">Metal-binding</keyword>
<dbReference type="InterPro" id="IPR005123">
    <property type="entry name" value="Oxoglu/Fe-dep_dioxygenase_dom"/>
</dbReference>
<evidence type="ECO:0000256" key="2">
    <source>
        <dbReference type="ARBA" id="ARBA00022723"/>
    </source>
</evidence>
<reference evidence="6" key="1">
    <citation type="submission" date="2022-01" db="EMBL/GenBank/DDBJ databases">
        <authorList>
            <person name="Braso-Vives M."/>
        </authorList>
    </citation>
    <scope>NUCLEOTIDE SEQUENCE</scope>
</reference>
<evidence type="ECO:0000256" key="3">
    <source>
        <dbReference type="ARBA" id="ARBA00023002"/>
    </source>
</evidence>
<name>A0A8K0EK92_BRALA</name>
<feature type="domain" description="Fe2OG dioxygenase" evidence="5">
    <location>
        <begin position="77"/>
        <end position="172"/>
    </location>
</feature>
<evidence type="ECO:0000256" key="1">
    <source>
        <dbReference type="ARBA" id="ARBA00008056"/>
    </source>
</evidence>